<feature type="coiled-coil region" evidence="1">
    <location>
        <begin position="171"/>
        <end position="212"/>
    </location>
</feature>
<dbReference type="AlphaFoldDB" id="A0A443S867"/>
<evidence type="ECO:0000259" key="3">
    <source>
        <dbReference type="PROSITE" id="PS50835"/>
    </source>
</evidence>
<dbReference type="OrthoDB" id="10012075at2759"/>
<organism evidence="4 5">
    <name type="scientific">Leptotrombidium deliense</name>
    <dbReference type="NCBI Taxonomy" id="299467"/>
    <lineage>
        <taxon>Eukaryota</taxon>
        <taxon>Metazoa</taxon>
        <taxon>Ecdysozoa</taxon>
        <taxon>Arthropoda</taxon>
        <taxon>Chelicerata</taxon>
        <taxon>Arachnida</taxon>
        <taxon>Acari</taxon>
        <taxon>Acariformes</taxon>
        <taxon>Trombidiformes</taxon>
        <taxon>Prostigmata</taxon>
        <taxon>Anystina</taxon>
        <taxon>Parasitengona</taxon>
        <taxon>Trombiculoidea</taxon>
        <taxon>Trombiculidae</taxon>
        <taxon>Leptotrombidium</taxon>
    </lineage>
</organism>
<dbReference type="InterPro" id="IPR007110">
    <property type="entry name" value="Ig-like_dom"/>
</dbReference>
<accession>A0A443S867</accession>
<dbReference type="Pfam" id="PF07679">
    <property type="entry name" value="I-set"/>
    <property type="match status" value="1"/>
</dbReference>
<dbReference type="STRING" id="299467.A0A443S867"/>
<dbReference type="SMART" id="SM00409">
    <property type="entry name" value="IG"/>
    <property type="match status" value="1"/>
</dbReference>
<dbReference type="SUPFAM" id="SSF48726">
    <property type="entry name" value="Immunoglobulin"/>
    <property type="match status" value="1"/>
</dbReference>
<dbReference type="PROSITE" id="PS50835">
    <property type="entry name" value="IG_LIKE"/>
    <property type="match status" value="1"/>
</dbReference>
<feature type="compositionally biased region" description="Low complexity" evidence="2">
    <location>
        <begin position="1"/>
        <end position="16"/>
    </location>
</feature>
<evidence type="ECO:0000256" key="1">
    <source>
        <dbReference type="SAM" id="Coils"/>
    </source>
</evidence>
<evidence type="ECO:0000256" key="2">
    <source>
        <dbReference type="SAM" id="MobiDB-lite"/>
    </source>
</evidence>
<dbReference type="EMBL" id="NCKV01005935">
    <property type="protein sequence ID" value="RWS23748.1"/>
    <property type="molecule type" value="Genomic_DNA"/>
</dbReference>
<proteinExistence type="predicted"/>
<gene>
    <name evidence="4" type="ORF">B4U80_13324</name>
</gene>
<keyword evidence="5" id="KW-1185">Reference proteome</keyword>
<comment type="caution">
    <text evidence="4">The sequence shown here is derived from an EMBL/GenBank/DDBJ whole genome shotgun (WGS) entry which is preliminary data.</text>
</comment>
<dbReference type="InterPro" id="IPR013098">
    <property type="entry name" value="Ig_I-set"/>
</dbReference>
<reference evidence="4 5" key="1">
    <citation type="journal article" date="2018" name="Gigascience">
        <title>Genomes of trombidid mites reveal novel predicted allergens and laterally-transferred genes associated with secondary metabolism.</title>
        <authorList>
            <person name="Dong X."/>
            <person name="Chaisiri K."/>
            <person name="Xia D."/>
            <person name="Armstrong S.D."/>
            <person name="Fang Y."/>
            <person name="Donnelly M.J."/>
            <person name="Kadowaki T."/>
            <person name="McGarry J.W."/>
            <person name="Darby A.C."/>
            <person name="Makepeace B.L."/>
        </authorList>
    </citation>
    <scope>NUCLEOTIDE SEQUENCE [LARGE SCALE GENOMIC DNA]</scope>
    <source>
        <strain evidence="4">UoL-UT</strain>
    </source>
</reference>
<feature type="region of interest" description="Disordered" evidence="2">
    <location>
        <begin position="1"/>
        <end position="26"/>
    </location>
</feature>
<protein>
    <recommendedName>
        <fullName evidence="3">Ig-like domain-containing protein</fullName>
    </recommendedName>
</protein>
<dbReference type="VEuPathDB" id="VectorBase:LDEU008292"/>
<dbReference type="SUPFAM" id="SSF57997">
    <property type="entry name" value="Tropomyosin"/>
    <property type="match status" value="1"/>
</dbReference>
<dbReference type="InterPro" id="IPR003599">
    <property type="entry name" value="Ig_sub"/>
</dbReference>
<evidence type="ECO:0000313" key="4">
    <source>
        <dbReference type="EMBL" id="RWS23748.1"/>
    </source>
</evidence>
<feature type="coiled-coil region" evidence="1">
    <location>
        <begin position="417"/>
        <end position="476"/>
    </location>
</feature>
<feature type="coiled-coil region" evidence="1">
    <location>
        <begin position="108"/>
        <end position="142"/>
    </location>
</feature>
<feature type="domain" description="Ig-like" evidence="3">
    <location>
        <begin position="485"/>
        <end position="564"/>
    </location>
</feature>
<dbReference type="InterPro" id="IPR036179">
    <property type="entry name" value="Ig-like_dom_sf"/>
</dbReference>
<evidence type="ECO:0000313" key="5">
    <source>
        <dbReference type="Proteomes" id="UP000288716"/>
    </source>
</evidence>
<name>A0A443S867_9ACAR</name>
<dbReference type="InterPro" id="IPR013783">
    <property type="entry name" value="Ig-like_fold"/>
</dbReference>
<dbReference type="Proteomes" id="UP000288716">
    <property type="component" value="Unassembled WGS sequence"/>
</dbReference>
<dbReference type="Gene3D" id="2.60.40.10">
    <property type="entry name" value="Immunoglobulins"/>
    <property type="match status" value="1"/>
</dbReference>
<sequence>MLDKVSSSPNVNYVSSTQKNQIHSSESLDETIDELQEDDVSTQTPKESLNSQAAVGETLVDSNANLNHNFTNIINEVKESISKLSLRVDTLYGTIHLFNCTIDELETKGSNNAQIEELRKEIENLSQRLNEAEYKISNHSDELQSVVNTKIPAFNKFAYVDKKFVEWKERSDNFESRLIDLEGKYIQLKNNFSETQETIDQLNSKLTDFDNKCSKQQTIFEDDLEQVSQRLNHTTNMLSEKYENINFEVKNLLNLPETISLINETCSSKVIEVEKKVNLFDSQLNTFTQNISDAFDAIGEANITMRRMLNDINETYSYKCVSLADYLEHLENVDEITKMLSNQLNVTNETVLNTLNQSTFLKRKLESVRASVTLITSRTEKLNNIDEILFMNVTNFERQIDELQKTVELILPKMNEIKDTTENIERINTQCSKLQNYHETNVTMVNRILTDIDRTFISLTAKLNENENKIKKLVNNDGRISMFGAAYFDVKYEQITIKQGESITIFCEPKGNPEPQVSWRVNDEHLLTSSKRIDIRKASQNMTYVCIARNFHNEQMYEAKKTFKIEVLNQTPELIQICEKNKTIRANIEWQVLVSHQKYGLQPMKQSSCIVEIDKQTFKFKKQLQFEVMEVYLNKKHKRCEGNTVPKNVNFVYISDRIGEEKFICGLGTHMFNSRSINIITTLKNYLAPTINKTKIGFKLKFKLQ</sequence>
<dbReference type="Gene3D" id="1.10.287.1490">
    <property type="match status" value="1"/>
</dbReference>
<keyword evidence="1" id="KW-0175">Coiled coil</keyword>